<dbReference type="EMBL" id="CP051167">
    <property type="protein sequence ID" value="QIZ70213.1"/>
    <property type="molecule type" value="Genomic_DNA"/>
</dbReference>
<evidence type="ECO:0000313" key="2">
    <source>
        <dbReference type="Proteomes" id="UP000500857"/>
    </source>
</evidence>
<name>A0A6H1TWR7_9CYAN</name>
<proteinExistence type="predicted"/>
<reference evidence="1 2" key="1">
    <citation type="submission" date="2020-04" db="EMBL/GenBank/DDBJ databases">
        <authorList>
            <person name="Basu S."/>
            <person name="Maruthanayagam V."/>
            <person name="Chakraborty S."/>
            <person name="Pramanik A."/>
            <person name="Mukherjee J."/>
            <person name="Brink B."/>
        </authorList>
    </citation>
    <scope>NUCLEOTIDE SEQUENCE [LARGE SCALE GENOMIC DNA]</scope>
    <source>
        <strain evidence="1 2">AP17</strain>
    </source>
</reference>
<accession>A0A6H1TWR7</accession>
<keyword evidence="2" id="KW-1185">Reference proteome</keyword>
<sequence>MEIVKSIGDRGRPFNVESQTFEWVCSDRNWAGGDTPEASLCERAIAIFSWQEPPSFVLDFEAPGIGRSARRLEIEPPPGSIDLSSI</sequence>
<dbReference type="Proteomes" id="UP000500857">
    <property type="component" value="Chromosome"/>
</dbReference>
<protein>
    <submittedName>
        <fullName evidence="1">Uncharacterized protein</fullName>
    </submittedName>
</protein>
<organism evidence="1 2">
    <name type="scientific">Oxynema aestuarii AP17</name>
    <dbReference type="NCBI Taxonomy" id="2064643"/>
    <lineage>
        <taxon>Bacteria</taxon>
        <taxon>Bacillati</taxon>
        <taxon>Cyanobacteriota</taxon>
        <taxon>Cyanophyceae</taxon>
        <taxon>Oscillatoriophycideae</taxon>
        <taxon>Oscillatoriales</taxon>
        <taxon>Oscillatoriaceae</taxon>
        <taxon>Oxynema</taxon>
        <taxon>Oxynema aestuarii</taxon>
    </lineage>
</organism>
<dbReference type="RefSeq" id="WP_168568368.1">
    <property type="nucleotide sequence ID" value="NZ_CP051167.1"/>
</dbReference>
<dbReference type="AlphaFoldDB" id="A0A6H1TWR7"/>
<dbReference type="KEGG" id="oxy:HCG48_06210"/>
<evidence type="ECO:0000313" key="1">
    <source>
        <dbReference type="EMBL" id="QIZ70213.1"/>
    </source>
</evidence>
<gene>
    <name evidence="1" type="ORF">HCG48_06210</name>
</gene>